<comment type="similarity">
    <text evidence="1">Belongs to the bZIP family. Fos subfamily.</text>
</comment>
<feature type="compositionally biased region" description="Polar residues" evidence="8">
    <location>
        <begin position="447"/>
        <end position="456"/>
    </location>
</feature>
<feature type="compositionally biased region" description="Basic residues" evidence="8">
    <location>
        <begin position="160"/>
        <end position="171"/>
    </location>
</feature>
<dbReference type="SMART" id="SM00338">
    <property type="entry name" value="BRLZ"/>
    <property type="match status" value="1"/>
</dbReference>
<keyword evidence="7" id="KW-0175">Coiled coil</keyword>
<dbReference type="InterPro" id="IPR046347">
    <property type="entry name" value="bZIP_sf"/>
</dbReference>
<dbReference type="SUPFAM" id="SSF57959">
    <property type="entry name" value="Leucine zipper domain"/>
    <property type="match status" value="1"/>
</dbReference>
<evidence type="ECO:0000313" key="11">
    <source>
        <dbReference type="Proteomes" id="UP000037510"/>
    </source>
</evidence>
<feature type="compositionally biased region" description="Low complexity" evidence="8">
    <location>
        <begin position="142"/>
        <end position="156"/>
    </location>
</feature>
<dbReference type="PANTHER" id="PTHR23351:SF56">
    <property type="entry name" value="KAYAK"/>
    <property type="match status" value="1"/>
</dbReference>
<evidence type="ECO:0000256" key="8">
    <source>
        <dbReference type="SAM" id="MobiDB-lite"/>
    </source>
</evidence>
<sequence>MQNIDPLEIANILATELWCQQVYIPLIKKPHKPAFSSVHKTSPTGTFSTLVQCLTLCFFYFQLANLEGLQSGVPTRTTATITPTQLRNFEQTYIELTNCRSDQATHAGFVPPSITHANNYGMLNSVGYCDSGPTTALHVSPGPLSASGDSMSSSPGLPMPKRRNMGGRRPNKPSQDISPEEEDRRKVRRERNKMAAARCRKRRLDHTNELQDETDKLEEKKQSLQEEIRKLNSEGEQLRSVLESHMLSCRLLKRTLYLFRIMLSAANPAVVTSPSHVSLDTPPAMSRPNRPNSLQVPLTLNPAQVCTSSVSSASMRTTQALPTQFLRRPMVLPTQVFSESRWIMLSAANPAVVTSPSHVSLDTPPAMSRPNRPNSLQVPLTLNPAQMHNNKALGNNKIAGIEISTPSNGIPFNFESIMEGGTGLTPVHPHPYPCAHQQRAAPEVSSPDAQHNLVSL</sequence>
<protein>
    <submittedName>
        <fullName evidence="10">Kayak isoform A</fullName>
    </submittedName>
</protein>
<evidence type="ECO:0000313" key="10">
    <source>
        <dbReference type="EMBL" id="KOB70862.1"/>
    </source>
</evidence>
<dbReference type="FunFam" id="1.20.5.170:FF:000006">
    <property type="entry name" value="fos-related antigen 2 isoform X1"/>
    <property type="match status" value="1"/>
</dbReference>
<dbReference type="EMBL" id="JTDY01002716">
    <property type="protein sequence ID" value="KOB70862.1"/>
    <property type="molecule type" value="Genomic_DNA"/>
</dbReference>
<gene>
    <name evidence="10" type="ORF">OBRU01_14643</name>
</gene>
<dbReference type="GO" id="GO:0005634">
    <property type="term" value="C:nucleus"/>
    <property type="evidence" value="ECO:0007669"/>
    <property type="project" value="UniProtKB-ARBA"/>
</dbReference>
<evidence type="ECO:0000256" key="7">
    <source>
        <dbReference type="SAM" id="Coils"/>
    </source>
</evidence>
<dbReference type="Gene3D" id="1.20.5.170">
    <property type="match status" value="1"/>
</dbReference>
<keyword evidence="3" id="KW-0238">DNA-binding</keyword>
<feature type="domain" description="BZIP" evidence="9">
    <location>
        <begin position="182"/>
        <end position="245"/>
    </location>
</feature>
<evidence type="ECO:0000256" key="1">
    <source>
        <dbReference type="ARBA" id="ARBA00007619"/>
    </source>
</evidence>
<evidence type="ECO:0000259" key="9">
    <source>
        <dbReference type="PROSITE" id="PS50217"/>
    </source>
</evidence>
<dbReference type="AlphaFoldDB" id="A0A0L7L5X4"/>
<dbReference type="PROSITE" id="PS00036">
    <property type="entry name" value="BZIP_BASIC"/>
    <property type="match status" value="1"/>
</dbReference>
<dbReference type="PROSITE" id="PS50217">
    <property type="entry name" value="BZIP"/>
    <property type="match status" value="1"/>
</dbReference>
<evidence type="ECO:0000256" key="5">
    <source>
        <dbReference type="ARBA" id="ARBA00023163"/>
    </source>
</evidence>
<keyword evidence="5" id="KW-0804">Transcription</keyword>
<evidence type="ECO:0000256" key="6">
    <source>
        <dbReference type="ARBA" id="ARBA00044005"/>
    </source>
</evidence>
<evidence type="ECO:0000256" key="4">
    <source>
        <dbReference type="ARBA" id="ARBA00023159"/>
    </source>
</evidence>
<proteinExistence type="inferred from homology"/>
<evidence type="ECO:0000256" key="3">
    <source>
        <dbReference type="ARBA" id="ARBA00023125"/>
    </source>
</evidence>
<comment type="caution">
    <text evidence="10">The sequence shown here is derived from an EMBL/GenBank/DDBJ whole genome shotgun (WGS) entry which is preliminary data.</text>
</comment>
<dbReference type="PRINTS" id="PR00042">
    <property type="entry name" value="LEUZIPPRFOS"/>
</dbReference>
<keyword evidence="11" id="KW-1185">Reference proteome</keyword>
<comment type="subunit">
    <text evidence="6">Homodimer. Heterodimer with Jra. The kay-Jra heterodimer binds more stably to the AP-1 site than either of the two proteins alone.</text>
</comment>
<name>A0A0L7L5X4_OPEBR</name>
<accession>A0A0L7L5X4</accession>
<dbReference type="CDD" id="cd14721">
    <property type="entry name" value="bZIP_Fos"/>
    <property type="match status" value="1"/>
</dbReference>
<dbReference type="InterPro" id="IPR000837">
    <property type="entry name" value="AP-1"/>
</dbReference>
<dbReference type="Proteomes" id="UP000037510">
    <property type="component" value="Unassembled WGS sequence"/>
</dbReference>
<feature type="coiled-coil region" evidence="7">
    <location>
        <begin position="203"/>
        <end position="241"/>
    </location>
</feature>
<reference evidence="10 11" key="1">
    <citation type="journal article" date="2015" name="Genome Biol. Evol.">
        <title>The genome of winter moth (Operophtera brumata) provides a genomic perspective on sexual dimorphism and phenology.</title>
        <authorList>
            <person name="Derks M.F."/>
            <person name="Smit S."/>
            <person name="Salis L."/>
            <person name="Schijlen E."/>
            <person name="Bossers A."/>
            <person name="Mateman C."/>
            <person name="Pijl A.S."/>
            <person name="de Ridder D."/>
            <person name="Groenen M.A."/>
            <person name="Visser M.E."/>
            <person name="Megens H.J."/>
        </authorList>
    </citation>
    <scope>NUCLEOTIDE SEQUENCE [LARGE SCALE GENOMIC DNA]</scope>
    <source>
        <strain evidence="10">WM2013NL</strain>
        <tissue evidence="10">Head and thorax</tissue>
    </source>
</reference>
<dbReference type="STRING" id="104452.A0A0L7L5X4"/>
<evidence type="ECO:0000256" key="2">
    <source>
        <dbReference type="ARBA" id="ARBA00023015"/>
    </source>
</evidence>
<dbReference type="GO" id="GO:0000981">
    <property type="term" value="F:DNA-binding transcription factor activity, RNA polymerase II-specific"/>
    <property type="evidence" value="ECO:0007669"/>
    <property type="project" value="TreeGrafter"/>
</dbReference>
<keyword evidence="4" id="KW-0010">Activator</keyword>
<keyword evidence="2" id="KW-0805">Transcription regulation</keyword>
<organism evidence="10 11">
    <name type="scientific">Operophtera brumata</name>
    <name type="common">Winter moth</name>
    <name type="synonym">Phalaena brumata</name>
    <dbReference type="NCBI Taxonomy" id="104452"/>
    <lineage>
        <taxon>Eukaryota</taxon>
        <taxon>Metazoa</taxon>
        <taxon>Ecdysozoa</taxon>
        <taxon>Arthropoda</taxon>
        <taxon>Hexapoda</taxon>
        <taxon>Insecta</taxon>
        <taxon>Pterygota</taxon>
        <taxon>Neoptera</taxon>
        <taxon>Endopterygota</taxon>
        <taxon>Lepidoptera</taxon>
        <taxon>Glossata</taxon>
        <taxon>Ditrysia</taxon>
        <taxon>Geometroidea</taxon>
        <taxon>Geometridae</taxon>
        <taxon>Larentiinae</taxon>
        <taxon>Operophtera</taxon>
    </lineage>
</organism>
<dbReference type="InterPro" id="IPR004827">
    <property type="entry name" value="bZIP"/>
</dbReference>
<dbReference type="Pfam" id="PF00170">
    <property type="entry name" value="bZIP_1"/>
    <property type="match status" value="1"/>
</dbReference>
<feature type="region of interest" description="Disordered" evidence="8">
    <location>
        <begin position="139"/>
        <end position="197"/>
    </location>
</feature>
<feature type="region of interest" description="Disordered" evidence="8">
    <location>
        <begin position="428"/>
        <end position="456"/>
    </location>
</feature>
<dbReference type="GO" id="GO:0000978">
    <property type="term" value="F:RNA polymerase II cis-regulatory region sequence-specific DNA binding"/>
    <property type="evidence" value="ECO:0007669"/>
    <property type="project" value="TreeGrafter"/>
</dbReference>
<dbReference type="PANTHER" id="PTHR23351">
    <property type="entry name" value="FOS TRANSCRIPTION FACTOR-RELATED"/>
    <property type="match status" value="1"/>
</dbReference>